<dbReference type="GO" id="GO:0003677">
    <property type="term" value="F:DNA binding"/>
    <property type="evidence" value="ECO:0007669"/>
    <property type="project" value="UniProtKB-UniRule"/>
</dbReference>
<dbReference type="PROSITE" id="PS50977">
    <property type="entry name" value="HTH_TETR_2"/>
    <property type="match status" value="1"/>
</dbReference>
<dbReference type="Gene3D" id="1.10.10.60">
    <property type="entry name" value="Homeodomain-like"/>
    <property type="match status" value="1"/>
</dbReference>
<comment type="caution">
    <text evidence="4">The sequence shown here is derived from an EMBL/GenBank/DDBJ whole genome shotgun (WGS) entry which is preliminary data.</text>
</comment>
<feature type="domain" description="HTH tetR-type" evidence="3">
    <location>
        <begin position="9"/>
        <end position="69"/>
    </location>
</feature>
<dbReference type="InterPro" id="IPR050624">
    <property type="entry name" value="HTH-type_Tx_Regulator"/>
</dbReference>
<dbReference type="SUPFAM" id="SSF48498">
    <property type="entry name" value="Tetracyclin repressor-like, C-terminal domain"/>
    <property type="match status" value="1"/>
</dbReference>
<dbReference type="InterPro" id="IPR036271">
    <property type="entry name" value="Tet_transcr_reg_TetR-rel_C_sf"/>
</dbReference>
<evidence type="ECO:0000313" key="4">
    <source>
        <dbReference type="EMBL" id="MSB50997.1"/>
    </source>
</evidence>
<protein>
    <submittedName>
        <fullName evidence="4">TetR family transcriptional regulator</fullName>
    </submittedName>
</protein>
<sequence length="201" mass="22946">MEKFFALSNEKQNTIRNAALACFAKHGYEKASINDIAVAAGISKASIFQYFGSKQALYQYLLDYCTAQMKQAYDANTLEENTDFFDRVWEASVMKVENLKQHPHIGSFIASAAVKPAPKLKGVLLSPENTKYVEALALHEEDYKKFKRPGDAKLMFQMLMMLAQGMAVRLENGADYDGIMKEFEEILNMLKYNFYKEEYLP</sequence>
<dbReference type="Gene3D" id="1.10.357.10">
    <property type="entry name" value="Tetracycline Repressor, domain 2"/>
    <property type="match status" value="1"/>
</dbReference>
<dbReference type="EMBL" id="WKPO01000051">
    <property type="protein sequence ID" value="MSB50997.1"/>
    <property type="molecule type" value="Genomic_DNA"/>
</dbReference>
<accession>A0A6I2RPC4</accession>
<gene>
    <name evidence="4" type="ORF">GKE90_20285</name>
</gene>
<dbReference type="PRINTS" id="PR00455">
    <property type="entry name" value="HTHTETR"/>
</dbReference>
<proteinExistence type="predicted"/>
<dbReference type="InterPro" id="IPR009057">
    <property type="entry name" value="Homeodomain-like_sf"/>
</dbReference>
<dbReference type="RefSeq" id="WP_154250665.1">
    <property type="nucleotide sequence ID" value="NZ_JADMVC010000047.1"/>
</dbReference>
<dbReference type="PROSITE" id="PS01081">
    <property type="entry name" value="HTH_TETR_1"/>
    <property type="match status" value="1"/>
</dbReference>
<evidence type="ECO:0000256" key="1">
    <source>
        <dbReference type="ARBA" id="ARBA00023125"/>
    </source>
</evidence>
<dbReference type="SUPFAM" id="SSF46689">
    <property type="entry name" value="Homeodomain-like"/>
    <property type="match status" value="1"/>
</dbReference>
<dbReference type="AlphaFoldDB" id="A0A6I2RPC4"/>
<dbReference type="Pfam" id="PF00440">
    <property type="entry name" value="TetR_N"/>
    <property type="match status" value="1"/>
</dbReference>
<dbReference type="PANTHER" id="PTHR43479">
    <property type="entry name" value="ACREF/ENVCD OPERON REPRESSOR-RELATED"/>
    <property type="match status" value="1"/>
</dbReference>
<evidence type="ECO:0000313" key="5">
    <source>
        <dbReference type="Proteomes" id="UP000429811"/>
    </source>
</evidence>
<evidence type="ECO:0000256" key="2">
    <source>
        <dbReference type="PROSITE-ProRule" id="PRU00335"/>
    </source>
</evidence>
<reference evidence="4 5" key="1">
    <citation type="journal article" date="2019" name="Nat. Med.">
        <title>A library of human gut bacterial isolates paired with longitudinal multiomics data enables mechanistic microbiome research.</title>
        <authorList>
            <person name="Poyet M."/>
            <person name="Groussin M."/>
            <person name="Gibbons S.M."/>
            <person name="Avila-Pacheco J."/>
            <person name="Jiang X."/>
            <person name="Kearney S.M."/>
            <person name="Perrotta A.R."/>
            <person name="Berdy B."/>
            <person name="Zhao S."/>
            <person name="Lieberman T.D."/>
            <person name="Swanson P.K."/>
            <person name="Smith M."/>
            <person name="Roesemann S."/>
            <person name="Alexander J.E."/>
            <person name="Rich S.A."/>
            <person name="Livny J."/>
            <person name="Vlamakis H."/>
            <person name="Clish C."/>
            <person name="Bullock K."/>
            <person name="Deik A."/>
            <person name="Scott J."/>
            <person name="Pierce K.A."/>
            <person name="Xavier R.J."/>
            <person name="Alm E.J."/>
        </authorList>
    </citation>
    <scope>NUCLEOTIDE SEQUENCE [LARGE SCALE GENOMIC DNA]</scope>
    <source>
        <strain evidence="4 5">BIOML-A5</strain>
    </source>
</reference>
<dbReference type="InterPro" id="IPR001647">
    <property type="entry name" value="HTH_TetR"/>
</dbReference>
<evidence type="ECO:0000259" key="3">
    <source>
        <dbReference type="PROSITE" id="PS50977"/>
    </source>
</evidence>
<dbReference type="InterPro" id="IPR023772">
    <property type="entry name" value="DNA-bd_HTH_TetR-type_CS"/>
</dbReference>
<dbReference type="Proteomes" id="UP000429811">
    <property type="component" value="Unassembled WGS sequence"/>
</dbReference>
<dbReference type="PANTHER" id="PTHR43479:SF11">
    <property type="entry name" value="ACREF_ENVCD OPERON REPRESSOR-RELATED"/>
    <property type="match status" value="1"/>
</dbReference>
<organism evidence="4 5">
    <name type="scientific">Flavonifractor plautii</name>
    <name type="common">Fusobacterium plautii</name>
    <dbReference type="NCBI Taxonomy" id="292800"/>
    <lineage>
        <taxon>Bacteria</taxon>
        <taxon>Bacillati</taxon>
        <taxon>Bacillota</taxon>
        <taxon>Clostridia</taxon>
        <taxon>Eubacteriales</taxon>
        <taxon>Oscillospiraceae</taxon>
        <taxon>Flavonifractor</taxon>
    </lineage>
</organism>
<keyword evidence="1 2" id="KW-0238">DNA-binding</keyword>
<feature type="DNA-binding region" description="H-T-H motif" evidence="2">
    <location>
        <begin position="32"/>
        <end position="51"/>
    </location>
</feature>
<name>A0A6I2RPC4_FLAPL</name>